<dbReference type="Gene3D" id="1.10.10.10">
    <property type="entry name" value="Winged helix-like DNA-binding domain superfamily/Winged helix DNA-binding domain"/>
    <property type="match status" value="1"/>
</dbReference>
<dbReference type="OrthoDB" id="655312at2"/>
<keyword evidence="2" id="KW-0805">Transcription regulation</keyword>
<evidence type="ECO:0000256" key="1">
    <source>
        <dbReference type="ARBA" id="ARBA00010641"/>
    </source>
</evidence>
<dbReference type="GO" id="GO:0016987">
    <property type="term" value="F:sigma factor activity"/>
    <property type="evidence" value="ECO:0007669"/>
    <property type="project" value="UniProtKB-KW"/>
</dbReference>
<reference evidence="7 8" key="1">
    <citation type="submission" date="2018-03" db="EMBL/GenBank/DDBJ databases">
        <title>Genomic Encyclopedia of Type Strains, Phase III (KMG-III): the genomes of soil and plant-associated and newly described type strains.</title>
        <authorList>
            <person name="Whitman W."/>
        </authorList>
    </citation>
    <scope>NUCLEOTIDE SEQUENCE [LARGE SCALE GENOMIC DNA]</scope>
    <source>
        <strain evidence="7 8">CGMCC 1.9313</strain>
    </source>
</reference>
<comment type="caution">
    <text evidence="7">The sequence shown here is derived from an EMBL/GenBank/DDBJ whole genome shotgun (WGS) entry which is preliminary data.</text>
</comment>
<dbReference type="InterPro" id="IPR007627">
    <property type="entry name" value="RNA_pol_sigma70_r2"/>
</dbReference>
<dbReference type="GO" id="GO:0006352">
    <property type="term" value="P:DNA-templated transcription initiation"/>
    <property type="evidence" value="ECO:0007669"/>
    <property type="project" value="InterPro"/>
</dbReference>
<dbReference type="NCBIfam" id="TIGR02937">
    <property type="entry name" value="sigma70-ECF"/>
    <property type="match status" value="1"/>
</dbReference>
<evidence type="ECO:0000259" key="5">
    <source>
        <dbReference type="Pfam" id="PF04542"/>
    </source>
</evidence>
<dbReference type="InterPro" id="IPR013324">
    <property type="entry name" value="RNA_pol_sigma_r3/r4-like"/>
</dbReference>
<dbReference type="GO" id="GO:0003677">
    <property type="term" value="F:DNA binding"/>
    <property type="evidence" value="ECO:0007669"/>
    <property type="project" value="InterPro"/>
</dbReference>
<evidence type="ECO:0000313" key="7">
    <source>
        <dbReference type="EMBL" id="PRY49212.1"/>
    </source>
</evidence>
<dbReference type="InterPro" id="IPR039425">
    <property type="entry name" value="RNA_pol_sigma-70-like"/>
</dbReference>
<dbReference type="Gene3D" id="1.10.1740.10">
    <property type="match status" value="1"/>
</dbReference>
<dbReference type="PANTHER" id="PTHR43133:SF46">
    <property type="entry name" value="RNA POLYMERASE SIGMA-70 FACTOR ECF SUBFAMILY"/>
    <property type="match status" value="1"/>
</dbReference>
<evidence type="ECO:0000256" key="2">
    <source>
        <dbReference type="ARBA" id="ARBA00023015"/>
    </source>
</evidence>
<evidence type="ECO:0000256" key="3">
    <source>
        <dbReference type="ARBA" id="ARBA00023082"/>
    </source>
</evidence>
<dbReference type="RefSeq" id="WP_106295141.1">
    <property type="nucleotide sequence ID" value="NZ_PVTH01000012.1"/>
</dbReference>
<comment type="similarity">
    <text evidence="1">Belongs to the sigma-70 factor family. ECF subfamily.</text>
</comment>
<organism evidence="7 8">
    <name type="scientific">Arcticibacter pallidicorallinus</name>
    <dbReference type="NCBI Taxonomy" id="1259464"/>
    <lineage>
        <taxon>Bacteria</taxon>
        <taxon>Pseudomonadati</taxon>
        <taxon>Bacteroidota</taxon>
        <taxon>Sphingobacteriia</taxon>
        <taxon>Sphingobacteriales</taxon>
        <taxon>Sphingobacteriaceae</taxon>
        <taxon>Arcticibacter</taxon>
    </lineage>
</organism>
<dbReference type="Pfam" id="PF04542">
    <property type="entry name" value="Sigma70_r2"/>
    <property type="match status" value="1"/>
</dbReference>
<evidence type="ECO:0000256" key="4">
    <source>
        <dbReference type="ARBA" id="ARBA00023163"/>
    </source>
</evidence>
<feature type="domain" description="RNA polymerase sigma factor 70 region 4 type 2" evidence="6">
    <location>
        <begin position="125"/>
        <end position="173"/>
    </location>
</feature>
<evidence type="ECO:0000313" key="8">
    <source>
        <dbReference type="Proteomes" id="UP000238034"/>
    </source>
</evidence>
<dbReference type="Proteomes" id="UP000238034">
    <property type="component" value="Unassembled WGS sequence"/>
</dbReference>
<protein>
    <submittedName>
        <fullName evidence="7">RNA polymerase sigma-70 factor (ECF subfamily)</fullName>
    </submittedName>
</protein>
<keyword evidence="8" id="KW-1185">Reference proteome</keyword>
<feature type="domain" description="RNA polymerase sigma-70 region 2" evidence="5">
    <location>
        <begin position="27"/>
        <end position="93"/>
    </location>
</feature>
<dbReference type="PANTHER" id="PTHR43133">
    <property type="entry name" value="RNA POLYMERASE ECF-TYPE SIGMA FACTO"/>
    <property type="match status" value="1"/>
</dbReference>
<dbReference type="Pfam" id="PF08281">
    <property type="entry name" value="Sigma70_r4_2"/>
    <property type="match status" value="1"/>
</dbReference>
<dbReference type="InterPro" id="IPR013249">
    <property type="entry name" value="RNA_pol_sigma70_r4_t2"/>
</dbReference>
<dbReference type="SUPFAM" id="SSF88659">
    <property type="entry name" value="Sigma3 and sigma4 domains of RNA polymerase sigma factors"/>
    <property type="match status" value="1"/>
</dbReference>
<dbReference type="AlphaFoldDB" id="A0A2T0TU28"/>
<dbReference type="InterPro" id="IPR036388">
    <property type="entry name" value="WH-like_DNA-bd_sf"/>
</dbReference>
<dbReference type="InterPro" id="IPR013325">
    <property type="entry name" value="RNA_pol_sigma_r2"/>
</dbReference>
<gene>
    <name evidence="7" type="ORF">B0I27_11297</name>
</gene>
<accession>A0A2T0TU28</accession>
<keyword evidence="3" id="KW-0731">Sigma factor</keyword>
<dbReference type="CDD" id="cd06171">
    <property type="entry name" value="Sigma70_r4"/>
    <property type="match status" value="1"/>
</dbReference>
<dbReference type="EMBL" id="PVTH01000012">
    <property type="protein sequence ID" value="PRY49212.1"/>
    <property type="molecule type" value="Genomic_DNA"/>
</dbReference>
<proteinExistence type="inferred from homology"/>
<dbReference type="InterPro" id="IPR014284">
    <property type="entry name" value="RNA_pol_sigma-70_dom"/>
</dbReference>
<evidence type="ECO:0000259" key="6">
    <source>
        <dbReference type="Pfam" id="PF08281"/>
    </source>
</evidence>
<keyword evidence="4" id="KW-0804">Transcription</keyword>
<name>A0A2T0TU28_9SPHI</name>
<sequence length="194" mass="22419">MVQKLGESEEDVLHSLKQGNVSALSNLYKIHVDQLYGFVLKIAKSPTLADDVVQDTFIRIWESRHNIDTSKPFKPLLYTVARRHLLNLLRRASHEQVIVSEIKQYTTFSENVTDLQTEFLESNNILNDAIRSLSPRMRDVFVRCKIDGYSYKEVANEFGISEGTVNSQIVKATKSVRKFFQTRGMTTLFFLFFF</sequence>
<dbReference type="SUPFAM" id="SSF88946">
    <property type="entry name" value="Sigma2 domain of RNA polymerase sigma factors"/>
    <property type="match status" value="1"/>
</dbReference>